<feature type="region of interest" description="Disordered" evidence="1">
    <location>
        <begin position="27"/>
        <end position="54"/>
    </location>
</feature>
<dbReference type="PATRIC" id="fig|1140003.3.peg.476"/>
<dbReference type="PROSITE" id="PS51257">
    <property type="entry name" value="PROKAR_LIPOPROTEIN"/>
    <property type="match status" value="1"/>
</dbReference>
<evidence type="ECO:0000256" key="2">
    <source>
        <dbReference type="SAM" id="SignalP"/>
    </source>
</evidence>
<evidence type="ECO:0000256" key="1">
    <source>
        <dbReference type="SAM" id="MobiDB-lite"/>
    </source>
</evidence>
<dbReference type="STRING" id="1140003.OMY_00480"/>
<dbReference type="EMBL" id="ASWO01000001">
    <property type="protein sequence ID" value="EOT87419.1"/>
    <property type="molecule type" value="Genomic_DNA"/>
</dbReference>
<reference evidence="4 5" key="1">
    <citation type="submission" date="2013-03" db="EMBL/GenBank/DDBJ databases">
        <title>The Genome Sequence of Enterococcus sulfureus ATCC_49903 (PacBio/Illumina hybrid assembly).</title>
        <authorList>
            <consortium name="The Broad Institute Genomics Platform"/>
            <consortium name="The Broad Institute Genome Sequencing Center for Infectious Disease"/>
            <person name="Earl A."/>
            <person name="Russ C."/>
            <person name="Gilmore M."/>
            <person name="Surin D."/>
            <person name="Walker B."/>
            <person name="Young S."/>
            <person name="Zeng Q."/>
            <person name="Gargeya S."/>
            <person name="Fitzgerald M."/>
            <person name="Haas B."/>
            <person name="Abouelleil A."/>
            <person name="Allen A.W."/>
            <person name="Alvarado L."/>
            <person name="Arachchi H.M."/>
            <person name="Berlin A.M."/>
            <person name="Chapman S.B."/>
            <person name="Gainer-Dewar J."/>
            <person name="Goldberg J."/>
            <person name="Griggs A."/>
            <person name="Gujja S."/>
            <person name="Hansen M."/>
            <person name="Howarth C."/>
            <person name="Imamovic A."/>
            <person name="Ireland A."/>
            <person name="Larimer J."/>
            <person name="McCowan C."/>
            <person name="Murphy C."/>
            <person name="Pearson M."/>
            <person name="Poon T.W."/>
            <person name="Priest M."/>
            <person name="Roberts A."/>
            <person name="Saif S."/>
            <person name="Shea T."/>
            <person name="Sisk P."/>
            <person name="Sykes S."/>
            <person name="Wortman J."/>
            <person name="Nusbaum C."/>
            <person name="Birren B."/>
        </authorList>
    </citation>
    <scope>NUCLEOTIDE SEQUENCE [LARGE SCALE GENOMIC DNA]</scope>
    <source>
        <strain evidence="4 5">ATCC 49903</strain>
    </source>
</reference>
<keyword evidence="5" id="KW-1185">Reference proteome</keyword>
<evidence type="ECO:0000313" key="4">
    <source>
        <dbReference type="EMBL" id="EOT87419.1"/>
    </source>
</evidence>
<dbReference type="eggNOG" id="ENOG5032H42">
    <property type="taxonomic scope" value="Bacteria"/>
</dbReference>
<dbReference type="Pfam" id="PF15983">
    <property type="entry name" value="DUF4767"/>
    <property type="match status" value="1"/>
</dbReference>
<proteinExistence type="predicted"/>
<feature type="domain" description="DUF4767" evidence="3">
    <location>
        <begin position="64"/>
        <end position="197"/>
    </location>
</feature>
<keyword evidence="2" id="KW-0732">Signal</keyword>
<sequence length="354" mass="38907">MKTFHWITLAIFCVALSACAQTTTTKSTTTSQTQMSTTSSKPQETTSSMSTQTTTQTTQAVSLLWDAQKKQELAAFMQTWGESMNQQYTSYDEAHSSNYAGLHFPADFGQYTMAVDEVTATIAWSTNGLGEADYNVVAVYCDVDGGTIGGHLYLFAFTQTKEPVVLITEQNQAMPDNRLHFTKTKNKELQAGFVQIARTPVVSEQTTTSEMTVAKLSQPIENSKLLAAKVWIKHYNLTTAQQINSAMQALVALDVYSAPSLQIWSTGVMINKPVTVITASPLAGGMVTYHNNEDGTVMDYPIPTHFQDKNWDDPVKGKQMANDILDQAKTLEISDISDELAEPLAKFMTGEISQ</sequence>
<dbReference type="Proteomes" id="UP000015961">
    <property type="component" value="Unassembled WGS sequence"/>
</dbReference>
<feature type="signal peptide" evidence="2">
    <location>
        <begin position="1"/>
        <end position="20"/>
    </location>
</feature>
<evidence type="ECO:0000259" key="3">
    <source>
        <dbReference type="Pfam" id="PF15983"/>
    </source>
</evidence>
<protein>
    <recommendedName>
        <fullName evidence="3">DUF4767 domain-containing protein</fullName>
    </recommendedName>
</protein>
<gene>
    <name evidence="4" type="ORF">I573_00475</name>
</gene>
<evidence type="ECO:0000313" key="5">
    <source>
        <dbReference type="Proteomes" id="UP000015961"/>
    </source>
</evidence>
<comment type="caution">
    <text evidence="4">The sequence shown here is derived from an EMBL/GenBank/DDBJ whole genome shotgun (WGS) entry which is preliminary data.</text>
</comment>
<dbReference type="OrthoDB" id="2149782at2"/>
<accession>S0P1L6</accession>
<dbReference type="RefSeq" id="WP_016184971.1">
    <property type="nucleotide sequence ID" value="NZ_ASWO01000001.1"/>
</dbReference>
<organism evidence="4 5">
    <name type="scientific">Enterococcus sulfureus ATCC 49903</name>
    <dbReference type="NCBI Taxonomy" id="1140003"/>
    <lineage>
        <taxon>Bacteria</taxon>
        <taxon>Bacillati</taxon>
        <taxon>Bacillota</taxon>
        <taxon>Bacilli</taxon>
        <taxon>Lactobacillales</taxon>
        <taxon>Enterococcaceae</taxon>
        <taxon>Enterococcus</taxon>
    </lineage>
</organism>
<name>S0P1L6_9ENTE</name>
<feature type="chain" id="PRO_5004499034" description="DUF4767 domain-containing protein" evidence="2">
    <location>
        <begin position="21"/>
        <end position="354"/>
    </location>
</feature>
<dbReference type="InterPro" id="IPR031927">
    <property type="entry name" value="DUF4767"/>
</dbReference>
<dbReference type="AlphaFoldDB" id="S0P1L6"/>